<feature type="region of interest" description="Disordered" evidence="1">
    <location>
        <begin position="462"/>
        <end position="486"/>
    </location>
</feature>
<feature type="compositionally biased region" description="Acidic residues" evidence="1">
    <location>
        <begin position="465"/>
        <end position="484"/>
    </location>
</feature>
<dbReference type="AlphaFoldDB" id="A0A0F3Q986"/>
<evidence type="ECO:0000313" key="2">
    <source>
        <dbReference type="EMBL" id="KJV89125.1"/>
    </source>
</evidence>
<name>A0A0F3Q986_RICBE</name>
<protein>
    <submittedName>
        <fullName evidence="2">FliG C-terminal domain protein</fullName>
    </submittedName>
</protein>
<organism evidence="2 3">
    <name type="scientific">Rickettsia bellii str. RML An4</name>
    <dbReference type="NCBI Taxonomy" id="1359193"/>
    <lineage>
        <taxon>Bacteria</taxon>
        <taxon>Pseudomonadati</taxon>
        <taxon>Pseudomonadota</taxon>
        <taxon>Alphaproteobacteria</taxon>
        <taxon>Rickettsiales</taxon>
        <taxon>Rickettsiaceae</taxon>
        <taxon>Rickettsieae</taxon>
        <taxon>Rickettsia</taxon>
        <taxon>belli group</taxon>
    </lineage>
</organism>
<dbReference type="RefSeq" id="WP_045798707.1">
    <property type="nucleotide sequence ID" value="NZ_LAOI01000001.1"/>
</dbReference>
<sequence>MLDLKSLNTILFSNKESELKIAIKKISDQFEPEKAKNILAYANTYNNILSSLLTEFNTLPKIISDEEIINQFYNSEISPFFGFSSFKHLEEAKKSISQAQINTVKKNYSKLEIKNKELANAKKNSNSSTVQKLEQETEKLQTFLDSPQSQTALKILKHDIAKEQYIKSFKLSKLVADYIEENNTIDDNLAYKHAYDITVCLGGEIAQNQDILAKLQSFLSDNGFLKAKKPLHDTFARFSLPENKEHVTLKKWQGLISKHGKEAMKLFAVSDEIEEKKAGDTGIHLAPENLQDAIFLQTQLTYERADEYPELAKLALKYKLSEEDFNQCLEIERQKKSFDNLPDITIHGKDLDCKLDSSTSLKGYHLVKLPINDPRAYILGHIVQDCQSIGGHSERCVIDGITRENNGFYVLLKSKNSAKPNAEIFTSDGKIDYQNFDIVGQAYAWLSKLGNLVLDSWENLRNEKEDEEDDEEENDEDEIEDEEEAKSLNDDKVIVPLLKEFAKQVCNTTNINRVTVGLGGKTPEKFKEIETEFPETILEGYDYGDATDQALIYQKPELTELENKINGYVAKTEFEFELNRIDIAKALLNLIENEPNFNDLLNNISHKLLKLLNVLAISSDLKKFNYDYFKEFLNLEADVIKQLGGFLEYYNKKYFMPHDLKDLGTERINNTTSCNVIECYKQQYFTFDDLKDLDNKKIELLTSTCIQNSYRDQYFTFKDLKDLDSKKVELLTSIYTKWGYEKKYFTFEDLKNLNNKKIELLTSEISNKGYGNQYFTFEDLKILDLDKLTIATSTNIIECYESNYFKFKEFVELDIKRIKNICDDLFEYKMLLQKYCTFSELKDLSSDKIKALKNSFVVKGYDNKYFTFNDLKDLSLEKIKLLTLKDSVEAYEKQHCTFNDLKDINIEKIPILTSPSTVTTCQLGYYNFNDLKDLNLDKLEIAISMTSYYDIIKFKDFVELDVEKMQAIYNTRITCSKILKGKHCTFDDLKNIDENKMKALTSDMALMCYRSKYFTFNELKDLSLEIIQTLTSKKSYIHYKRKGFKFEDFKASLEKIEIADNHKIEISKNLEVSSFTDLVVNDHNHEENVDIIGRDL</sequence>
<dbReference type="EMBL" id="LAOI01000001">
    <property type="protein sequence ID" value="KJV89125.1"/>
    <property type="molecule type" value="Genomic_DNA"/>
</dbReference>
<comment type="caution">
    <text evidence="2">The sequence shown here is derived from an EMBL/GenBank/DDBJ whole genome shotgun (WGS) entry which is preliminary data.</text>
</comment>
<keyword evidence="3" id="KW-1185">Reference proteome</keyword>
<evidence type="ECO:0000313" key="3">
    <source>
        <dbReference type="Proteomes" id="UP000033661"/>
    </source>
</evidence>
<gene>
    <name evidence="2" type="ORF">RBEAN4_0092</name>
</gene>
<evidence type="ECO:0000256" key="1">
    <source>
        <dbReference type="SAM" id="MobiDB-lite"/>
    </source>
</evidence>
<dbReference type="PATRIC" id="fig|1359193.3.peg.88"/>
<accession>A0A0F3Q986</accession>
<reference evidence="2 3" key="1">
    <citation type="submission" date="2015-02" db="EMBL/GenBank/DDBJ databases">
        <title>Genome Sequencing of Rickettsiales.</title>
        <authorList>
            <person name="Daugherty S.C."/>
            <person name="Su Q."/>
            <person name="Abolude K."/>
            <person name="Beier-Sexton M."/>
            <person name="Carlyon J.A."/>
            <person name="Carter R."/>
            <person name="Day N.P."/>
            <person name="Dumler S.J."/>
            <person name="Dyachenko V."/>
            <person name="Godinez A."/>
            <person name="Kurtti T.J."/>
            <person name="Lichay M."/>
            <person name="Mullins K.E."/>
            <person name="Ott S."/>
            <person name="Pappas-Brown V."/>
            <person name="Paris D.H."/>
            <person name="Patel P."/>
            <person name="Richards A.L."/>
            <person name="Sadzewicz L."/>
            <person name="Sears K."/>
            <person name="Seidman D."/>
            <person name="Sengamalay N."/>
            <person name="Stenos J."/>
            <person name="Tallon L.J."/>
            <person name="Vincent G."/>
            <person name="Fraser C.M."/>
            <person name="Munderloh U."/>
            <person name="Dunning-Hotopp J.C."/>
        </authorList>
    </citation>
    <scope>NUCLEOTIDE SEQUENCE [LARGE SCALE GENOMIC DNA]</scope>
    <source>
        <strain evidence="2 3">RML An4</strain>
    </source>
</reference>
<proteinExistence type="predicted"/>
<dbReference type="Proteomes" id="UP000033661">
    <property type="component" value="Unassembled WGS sequence"/>
</dbReference>